<accession>A0A6C0E0W3</accession>
<dbReference type="EMBL" id="MN739685">
    <property type="protein sequence ID" value="QHT21065.1"/>
    <property type="molecule type" value="Genomic_DNA"/>
</dbReference>
<dbReference type="InterPro" id="IPR014903">
    <property type="entry name" value="DUF1796"/>
</dbReference>
<proteinExistence type="predicted"/>
<organism evidence="1">
    <name type="scientific">viral metagenome</name>
    <dbReference type="NCBI Taxonomy" id="1070528"/>
    <lineage>
        <taxon>unclassified sequences</taxon>
        <taxon>metagenomes</taxon>
        <taxon>organismal metagenomes</taxon>
    </lineage>
</organism>
<sequence length="205" mass="24657">MSFNYLTIGYDCSPAAALKELNLREFALPFDWIVCNIKSIQICFETKFKDFHKNLTFNHNKTRLIDHYGFEFPHDYPLTNMTDFENNIGEGVFGEEHGNCITEKWYSYYSDVLDKYNRRIERFNNITNDTKPIIVLCRYNTKDILDLQELFIKYYKNNNIYFVNSCYEPFENDYIKNIYTEKENKWNDVNIWKEGISAIIKKIKK</sequence>
<dbReference type="Pfam" id="PF08795">
    <property type="entry name" value="DUF1796"/>
    <property type="match status" value="1"/>
</dbReference>
<evidence type="ECO:0000313" key="1">
    <source>
        <dbReference type="EMBL" id="QHT21065.1"/>
    </source>
</evidence>
<protein>
    <recommendedName>
        <fullName evidence="2">Papain-like cysteine peptidase</fullName>
    </recommendedName>
</protein>
<dbReference type="AlphaFoldDB" id="A0A6C0E0W3"/>
<name>A0A6C0E0W3_9ZZZZ</name>
<reference evidence="1" key="1">
    <citation type="journal article" date="2020" name="Nature">
        <title>Giant virus diversity and host interactions through global metagenomics.</title>
        <authorList>
            <person name="Schulz F."/>
            <person name="Roux S."/>
            <person name="Paez-Espino D."/>
            <person name="Jungbluth S."/>
            <person name="Walsh D.A."/>
            <person name="Denef V.J."/>
            <person name="McMahon K.D."/>
            <person name="Konstantinidis K.T."/>
            <person name="Eloe-Fadrosh E.A."/>
            <person name="Kyrpides N.C."/>
            <person name="Woyke T."/>
        </authorList>
    </citation>
    <scope>NUCLEOTIDE SEQUENCE</scope>
    <source>
        <strain evidence="1">GVMAG-M-3300023174-75</strain>
    </source>
</reference>
<evidence type="ECO:0008006" key="2">
    <source>
        <dbReference type="Google" id="ProtNLM"/>
    </source>
</evidence>